<protein>
    <submittedName>
        <fullName evidence="2">Uncharacterized protein</fullName>
    </submittedName>
</protein>
<feature type="non-terminal residue" evidence="2">
    <location>
        <position position="1"/>
    </location>
</feature>
<accession>A0A554LJB3</accession>
<reference evidence="2 3" key="1">
    <citation type="submission" date="2017-07" db="EMBL/GenBank/DDBJ databases">
        <title>Mechanisms for carbon and nitrogen cycling indicate functional differentiation within the Candidate Phyla Radiation.</title>
        <authorList>
            <person name="Danczak R.E."/>
            <person name="Johnston M.D."/>
            <person name="Kenah C."/>
            <person name="Slattery M."/>
            <person name="Wrighton K.C."/>
            <person name="Wilkins M.J."/>
        </authorList>
    </citation>
    <scope>NUCLEOTIDE SEQUENCE [LARGE SCALE GENOMIC DNA]</scope>
    <source>
        <strain evidence="2">Licking1014_85</strain>
    </source>
</reference>
<organism evidence="2 3">
    <name type="scientific">Candidatus Berkelbacteria bacterium Licking1014_85</name>
    <dbReference type="NCBI Taxonomy" id="2017148"/>
    <lineage>
        <taxon>Bacteria</taxon>
        <taxon>Candidatus Berkelbacteria</taxon>
    </lineage>
</organism>
<keyword evidence="1" id="KW-0472">Membrane</keyword>
<dbReference type="AlphaFoldDB" id="A0A554LJB3"/>
<evidence type="ECO:0000313" key="3">
    <source>
        <dbReference type="Proteomes" id="UP000315589"/>
    </source>
</evidence>
<dbReference type="Proteomes" id="UP000315589">
    <property type="component" value="Unassembled WGS sequence"/>
</dbReference>
<evidence type="ECO:0000313" key="2">
    <source>
        <dbReference type="EMBL" id="TSC92950.1"/>
    </source>
</evidence>
<comment type="caution">
    <text evidence="2">The sequence shown here is derived from an EMBL/GenBank/DDBJ whole genome shotgun (WGS) entry which is preliminary data.</text>
</comment>
<feature type="transmembrane region" description="Helical" evidence="1">
    <location>
        <begin position="89"/>
        <end position="106"/>
    </location>
</feature>
<proteinExistence type="predicted"/>
<evidence type="ECO:0000256" key="1">
    <source>
        <dbReference type="SAM" id="Phobius"/>
    </source>
</evidence>
<name>A0A554LJB3_9BACT</name>
<keyword evidence="1" id="KW-1133">Transmembrane helix</keyword>
<gene>
    <name evidence="2" type="ORF">CEN91_331</name>
</gene>
<keyword evidence="1" id="KW-0812">Transmembrane</keyword>
<dbReference type="EMBL" id="VMGI01000040">
    <property type="protein sequence ID" value="TSC92950.1"/>
    <property type="molecule type" value="Genomic_DNA"/>
</dbReference>
<sequence length="111" mass="12331">VYVFSDPKSFTTQADKNGDYELKISAKEIGQGEHHFTAIAMVKSKTNDKTSQEIAKLISSEDSELDTTKISDISSDIKPVSISVNNNSIIPWTLVIIFGLILFVLLKKKKK</sequence>